<evidence type="ECO:0000313" key="3">
    <source>
        <dbReference type="Proteomes" id="UP000197783"/>
    </source>
</evidence>
<gene>
    <name evidence="2" type="ORF">SPMU_23910</name>
</gene>
<organism evidence="2 3">
    <name type="scientific">Sphingomonas mucosissima</name>
    <dbReference type="NCBI Taxonomy" id="370959"/>
    <lineage>
        <taxon>Bacteria</taxon>
        <taxon>Pseudomonadati</taxon>
        <taxon>Pseudomonadota</taxon>
        <taxon>Alphaproteobacteria</taxon>
        <taxon>Sphingomonadales</taxon>
        <taxon>Sphingomonadaceae</taxon>
        <taxon>Sphingomonas</taxon>
    </lineage>
</organism>
<feature type="chain" id="PRO_5012828755" evidence="1">
    <location>
        <begin position="20"/>
        <end position="48"/>
    </location>
</feature>
<keyword evidence="1" id="KW-0732">Signal</keyword>
<evidence type="ECO:0000313" key="2">
    <source>
        <dbReference type="EMBL" id="OWK29969.1"/>
    </source>
</evidence>
<reference evidence="2 3" key="1">
    <citation type="submission" date="2017-03" db="EMBL/GenBank/DDBJ databases">
        <title>Genome sequence of Sphingomonas mucosissima DSM 17494.</title>
        <authorList>
            <person name="Poehlein A."/>
            <person name="Wuebbeler J.H."/>
            <person name="Steinbuechel A."/>
            <person name="Daniel R."/>
        </authorList>
    </citation>
    <scope>NUCLEOTIDE SEQUENCE [LARGE SCALE GENOMIC DNA]</scope>
    <source>
        <strain evidence="2 3">DSM 17494</strain>
    </source>
</reference>
<feature type="signal peptide" evidence="1">
    <location>
        <begin position="1"/>
        <end position="19"/>
    </location>
</feature>
<keyword evidence="3" id="KW-1185">Reference proteome</keyword>
<dbReference type="RefSeq" id="WP_245833173.1">
    <property type="nucleotide sequence ID" value="NZ_NBBJ01000003.1"/>
</dbReference>
<name>A0A245ZJP1_9SPHN</name>
<dbReference type="Proteomes" id="UP000197783">
    <property type="component" value="Unassembled WGS sequence"/>
</dbReference>
<dbReference type="EMBL" id="NBBJ01000003">
    <property type="protein sequence ID" value="OWK29969.1"/>
    <property type="molecule type" value="Genomic_DNA"/>
</dbReference>
<sequence>MIRALILAALLGLPLPAAGQIERTNLRYDEDWSHFAARPIATRNGGLD</sequence>
<comment type="caution">
    <text evidence="2">The sequence shown here is derived from an EMBL/GenBank/DDBJ whole genome shotgun (WGS) entry which is preliminary data.</text>
</comment>
<proteinExistence type="predicted"/>
<evidence type="ECO:0000256" key="1">
    <source>
        <dbReference type="SAM" id="SignalP"/>
    </source>
</evidence>
<dbReference type="AlphaFoldDB" id="A0A245ZJP1"/>
<accession>A0A245ZJP1</accession>
<protein>
    <submittedName>
        <fullName evidence="2">Uncharacterized protein</fullName>
    </submittedName>
</protein>